<organism evidence="2 3">
    <name type="scientific">Ideonella lacteola</name>
    <dbReference type="NCBI Taxonomy" id="2984193"/>
    <lineage>
        <taxon>Bacteria</taxon>
        <taxon>Pseudomonadati</taxon>
        <taxon>Pseudomonadota</taxon>
        <taxon>Betaproteobacteria</taxon>
        <taxon>Burkholderiales</taxon>
        <taxon>Sphaerotilaceae</taxon>
        <taxon>Ideonella</taxon>
    </lineage>
</organism>
<feature type="transmembrane region" description="Helical" evidence="1">
    <location>
        <begin position="107"/>
        <end position="132"/>
    </location>
</feature>
<comment type="caution">
    <text evidence="2">The sequence shown here is derived from an EMBL/GenBank/DDBJ whole genome shotgun (WGS) entry which is preliminary data.</text>
</comment>
<keyword evidence="1" id="KW-0472">Membrane</keyword>
<feature type="transmembrane region" description="Helical" evidence="1">
    <location>
        <begin position="12"/>
        <end position="33"/>
    </location>
</feature>
<sequence>MHFRAIALSKFPVTAFGAMLAVAALFPLFLIVLCFVLPQLGIVIALLWVPALARLYPYFFAGDWVHTSPVGVHRYLDWPFALPLTIVHWLVLSAVFALLAKRLRGAALVAAAGAFLVIAGVATHFACTAAGIQLPVRQPHL</sequence>
<dbReference type="RefSeq" id="WP_341429405.1">
    <property type="nucleotide sequence ID" value="NZ_JBBUTG010000045.1"/>
</dbReference>
<feature type="transmembrane region" description="Helical" evidence="1">
    <location>
        <begin position="40"/>
        <end position="60"/>
    </location>
</feature>
<proteinExistence type="predicted"/>
<name>A0ABU9C292_9BURK</name>
<feature type="transmembrane region" description="Helical" evidence="1">
    <location>
        <begin position="80"/>
        <end position="100"/>
    </location>
</feature>
<evidence type="ECO:0000256" key="1">
    <source>
        <dbReference type="SAM" id="Phobius"/>
    </source>
</evidence>
<protein>
    <recommendedName>
        <fullName evidence="4">DUF4395 domain-containing protein</fullName>
    </recommendedName>
</protein>
<keyword evidence="1" id="KW-1133">Transmembrane helix</keyword>
<evidence type="ECO:0008006" key="4">
    <source>
        <dbReference type="Google" id="ProtNLM"/>
    </source>
</evidence>
<keyword evidence="1" id="KW-0812">Transmembrane</keyword>
<evidence type="ECO:0000313" key="2">
    <source>
        <dbReference type="EMBL" id="MEK8034970.1"/>
    </source>
</evidence>
<gene>
    <name evidence="2" type="ORF">AACH06_29495</name>
</gene>
<reference evidence="2 3" key="1">
    <citation type="submission" date="2024-04" db="EMBL/GenBank/DDBJ databases">
        <title>Novel species of the genus Ideonella isolated from streams.</title>
        <authorList>
            <person name="Lu H."/>
        </authorList>
    </citation>
    <scope>NUCLEOTIDE SEQUENCE [LARGE SCALE GENOMIC DNA]</scope>
    <source>
        <strain evidence="2 3">DXS29W</strain>
    </source>
</reference>
<keyword evidence="3" id="KW-1185">Reference proteome</keyword>
<evidence type="ECO:0000313" key="3">
    <source>
        <dbReference type="Proteomes" id="UP001371218"/>
    </source>
</evidence>
<dbReference type="EMBL" id="JBBUTG010000045">
    <property type="protein sequence ID" value="MEK8034970.1"/>
    <property type="molecule type" value="Genomic_DNA"/>
</dbReference>
<accession>A0ABU9C292</accession>
<dbReference type="Proteomes" id="UP001371218">
    <property type="component" value="Unassembled WGS sequence"/>
</dbReference>